<name>A0A1G5B9W9_9FLAO</name>
<protein>
    <recommendedName>
        <fullName evidence="4">Lipoprotein</fullName>
    </recommendedName>
</protein>
<proteinExistence type="predicted"/>
<feature type="compositionally biased region" description="Polar residues" evidence="1">
    <location>
        <begin position="39"/>
        <end position="55"/>
    </location>
</feature>
<evidence type="ECO:0000313" key="3">
    <source>
        <dbReference type="Proteomes" id="UP000199354"/>
    </source>
</evidence>
<organism evidence="2 3">
    <name type="scientific">Flavobacterium caeni</name>
    <dbReference type="NCBI Taxonomy" id="490189"/>
    <lineage>
        <taxon>Bacteria</taxon>
        <taxon>Pseudomonadati</taxon>
        <taxon>Bacteroidota</taxon>
        <taxon>Flavobacteriia</taxon>
        <taxon>Flavobacteriales</taxon>
        <taxon>Flavobacteriaceae</taxon>
        <taxon>Flavobacterium</taxon>
    </lineage>
</organism>
<gene>
    <name evidence="2" type="ORF">SAMN02927903_00302</name>
</gene>
<accession>A0A1G5B9W9</accession>
<feature type="region of interest" description="Disordered" evidence="1">
    <location>
        <begin position="30"/>
        <end position="65"/>
    </location>
</feature>
<reference evidence="2 3" key="1">
    <citation type="submission" date="2016-10" db="EMBL/GenBank/DDBJ databases">
        <authorList>
            <person name="de Groot N.N."/>
        </authorList>
    </citation>
    <scope>NUCLEOTIDE SEQUENCE [LARGE SCALE GENOMIC DNA]</scope>
    <source>
        <strain evidence="2 3">CGMCC 1.7031</strain>
    </source>
</reference>
<keyword evidence="3" id="KW-1185">Reference proteome</keyword>
<dbReference type="AlphaFoldDB" id="A0A1G5B9W9"/>
<dbReference type="PROSITE" id="PS51257">
    <property type="entry name" value="PROKAR_LIPOPROTEIN"/>
    <property type="match status" value="1"/>
</dbReference>
<dbReference type="EMBL" id="FMVF01000002">
    <property type="protein sequence ID" value="SCX86912.1"/>
    <property type="molecule type" value="Genomic_DNA"/>
</dbReference>
<evidence type="ECO:0008006" key="4">
    <source>
        <dbReference type="Google" id="ProtNLM"/>
    </source>
</evidence>
<dbReference type="Proteomes" id="UP000199354">
    <property type="component" value="Unassembled WGS sequence"/>
</dbReference>
<evidence type="ECO:0000256" key="1">
    <source>
        <dbReference type="SAM" id="MobiDB-lite"/>
    </source>
</evidence>
<evidence type="ECO:0000313" key="2">
    <source>
        <dbReference type="EMBL" id="SCX86912.1"/>
    </source>
</evidence>
<sequence length="126" mass="13912">MKCYVQNLAMLSAVIAFGCQSNKTEIHPEEVKTPAVSAKGTSDAQTTAAKETQTIDGLVKETNHGKDGYTAKIETNDGKIFYATVSRANLKDAKQYRDFNANEIVKLTGEVWRLEGKDQLTVREIN</sequence>
<dbReference type="RefSeq" id="WP_091140468.1">
    <property type="nucleotide sequence ID" value="NZ_FMVF01000002.1"/>
</dbReference>
<dbReference type="OrthoDB" id="1260929at2"/>